<evidence type="ECO:0000256" key="8">
    <source>
        <dbReference type="SAM" id="MobiDB-lite"/>
    </source>
</evidence>
<evidence type="ECO:0000256" key="3">
    <source>
        <dbReference type="ARBA" id="ARBA00022692"/>
    </source>
</evidence>
<keyword evidence="3" id="KW-0812">Transmembrane</keyword>
<keyword evidence="5" id="KW-1133">Transmembrane helix</keyword>
<feature type="compositionally biased region" description="Polar residues" evidence="8">
    <location>
        <begin position="41"/>
        <end position="51"/>
    </location>
</feature>
<gene>
    <name evidence="9" type="ORF">NYM_LOCUS2649</name>
</gene>
<comment type="subcellular location">
    <subcellularLocation>
        <location evidence="1">Membrane</location>
        <topology evidence="1">Multi-pass membrane protein</topology>
    </subcellularLocation>
</comment>
<evidence type="ECO:0000256" key="5">
    <source>
        <dbReference type="ARBA" id="ARBA00022989"/>
    </source>
</evidence>
<evidence type="ECO:0000256" key="1">
    <source>
        <dbReference type="ARBA" id="ARBA00004141"/>
    </source>
</evidence>
<evidence type="ECO:0000256" key="2">
    <source>
        <dbReference type="ARBA" id="ARBA00006574"/>
    </source>
</evidence>
<keyword evidence="6" id="KW-0472">Membrane</keyword>
<dbReference type="GO" id="GO:0006952">
    <property type="term" value="P:defense response"/>
    <property type="evidence" value="ECO:0007669"/>
    <property type="project" value="UniProtKB-KW"/>
</dbReference>
<reference evidence="9" key="1">
    <citation type="submission" date="2019-09" db="EMBL/GenBank/DDBJ databases">
        <authorList>
            <person name="Zhang L."/>
        </authorList>
    </citation>
    <scope>NUCLEOTIDE SEQUENCE</scope>
</reference>
<sequence>MGSSFKKAIFDEHVHESLLGWAQKVKKRKGFKPTKEGGDASSHTNRASGSSDGIEMQKVVTESLLEAGNANITKALSPAPRAS</sequence>
<dbReference type="Pfam" id="PF03094">
    <property type="entry name" value="Mlo"/>
    <property type="match status" value="1"/>
</dbReference>
<evidence type="ECO:0000256" key="7">
    <source>
        <dbReference type="ARBA" id="ARBA00023265"/>
    </source>
</evidence>
<dbReference type="EMBL" id="LR721774">
    <property type="protein sequence ID" value="VVV52323.1"/>
    <property type="molecule type" value="Genomic_DNA"/>
</dbReference>
<organism evidence="9">
    <name type="scientific">Nymphaea colorata</name>
    <name type="common">pocket water lily</name>
    <dbReference type="NCBI Taxonomy" id="210225"/>
    <lineage>
        <taxon>Eukaryota</taxon>
        <taxon>Viridiplantae</taxon>
        <taxon>Streptophyta</taxon>
        <taxon>Embryophyta</taxon>
        <taxon>Tracheophyta</taxon>
        <taxon>Spermatophyta</taxon>
        <taxon>Magnoliopsida</taxon>
        <taxon>Nymphaeales</taxon>
        <taxon>Nymphaeaceae</taxon>
        <taxon>Nymphaea</taxon>
    </lineage>
</organism>
<dbReference type="GO" id="GO:0016020">
    <property type="term" value="C:membrane"/>
    <property type="evidence" value="ECO:0007669"/>
    <property type="project" value="UniProtKB-SubCell"/>
</dbReference>
<evidence type="ECO:0000256" key="4">
    <source>
        <dbReference type="ARBA" id="ARBA00022821"/>
    </source>
</evidence>
<evidence type="ECO:0000313" key="9">
    <source>
        <dbReference type="EMBL" id="VVV52323.1"/>
    </source>
</evidence>
<evidence type="ECO:0008006" key="10">
    <source>
        <dbReference type="Google" id="ProtNLM"/>
    </source>
</evidence>
<accession>A0A5K0WGF5</accession>
<evidence type="ECO:0000256" key="6">
    <source>
        <dbReference type="ARBA" id="ARBA00023136"/>
    </source>
</evidence>
<name>A0A5K0WGF5_9MAGN</name>
<dbReference type="AlphaFoldDB" id="A0A5K0WGF5"/>
<keyword evidence="7" id="KW-0568">Pathogenesis-related protein</keyword>
<proteinExistence type="inferred from homology"/>
<dbReference type="InterPro" id="IPR004326">
    <property type="entry name" value="Mlo"/>
</dbReference>
<comment type="similarity">
    <text evidence="2">Belongs to the MLO family.</text>
</comment>
<feature type="region of interest" description="Disordered" evidence="8">
    <location>
        <begin position="26"/>
        <end position="55"/>
    </location>
</feature>
<keyword evidence="4" id="KW-0611">Plant defense</keyword>
<protein>
    <recommendedName>
        <fullName evidence="10">MLO-like protein</fullName>
    </recommendedName>
</protein>